<protein>
    <submittedName>
        <fullName evidence="2">Uncharacterized protein</fullName>
    </submittedName>
</protein>
<proteinExistence type="predicted"/>
<sequence>MRDYVAALPAPRDRNKTLTVSVEPVTAPHDCGVLFPDGSGSRKSGHATAYCPLPPADMAGIVSLYGLRGWTEQDDKPVKHELVLADFQLRSGQAIQREPPVVSDPFCAAPNSPAWLSPWSRASGSASPCHPNQQSGRASSAKTTPEGNSGDKAGNEAERAAHTRLDGQGW</sequence>
<evidence type="ECO:0000313" key="2">
    <source>
        <dbReference type="EMBL" id="XDQ51549.1"/>
    </source>
</evidence>
<accession>A0AB39R948</accession>
<dbReference type="AlphaFoldDB" id="A0AB39R948"/>
<feature type="compositionally biased region" description="Basic and acidic residues" evidence="1">
    <location>
        <begin position="153"/>
        <end position="170"/>
    </location>
</feature>
<gene>
    <name evidence="2" type="ORF">AB5J53_07780</name>
</gene>
<dbReference type="RefSeq" id="WP_369244870.1">
    <property type="nucleotide sequence ID" value="NZ_CP163443.1"/>
</dbReference>
<reference evidence="2" key="1">
    <citation type="submission" date="2024-07" db="EMBL/GenBank/DDBJ databases">
        <authorList>
            <person name="Yu S.T."/>
        </authorList>
    </citation>
    <scope>NUCLEOTIDE SEQUENCE</scope>
    <source>
        <strain evidence="2">R41</strain>
    </source>
</reference>
<organism evidence="2">
    <name type="scientific">Streptomyces sp. R41</name>
    <dbReference type="NCBI Taxonomy" id="3238632"/>
    <lineage>
        <taxon>Bacteria</taxon>
        <taxon>Bacillati</taxon>
        <taxon>Actinomycetota</taxon>
        <taxon>Actinomycetes</taxon>
        <taxon>Kitasatosporales</taxon>
        <taxon>Streptomycetaceae</taxon>
        <taxon>Streptomyces</taxon>
    </lineage>
</organism>
<feature type="region of interest" description="Disordered" evidence="1">
    <location>
        <begin position="117"/>
        <end position="170"/>
    </location>
</feature>
<evidence type="ECO:0000256" key="1">
    <source>
        <dbReference type="SAM" id="MobiDB-lite"/>
    </source>
</evidence>
<name>A0AB39R948_9ACTN</name>
<dbReference type="EMBL" id="CP163443">
    <property type="protein sequence ID" value="XDQ51549.1"/>
    <property type="molecule type" value="Genomic_DNA"/>
</dbReference>
<feature type="compositionally biased region" description="Polar residues" evidence="1">
    <location>
        <begin position="120"/>
        <end position="147"/>
    </location>
</feature>